<evidence type="ECO:0000313" key="2">
    <source>
        <dbReference type="Proteomes" id="UP000464593"/>
    </source>
</evidence>
<keyword evidence="1" id="KW-0067">ATP-binding</keyword>
<sequence>MDKYMENASLRREIEHYKEVIAQLRADNPAQCEASATIALTARVEPKNSTYFLQAAIDVQAERGKQYDAPGGERSMGRTVQAFNAITGRDLTEAEGWLLLQVLKDVRQWQNPDKFHEDSALDGVAYSSLKAEALAAGGQP</sequence>
<name>A0AAE6R9U4_9PSED</name>
<evidence type="ECO:0000313" key="1">
    <source>
        <dbReference type="EMBL" id="QHB26446.1"/>
    </source>
</evidence>
<dbReference type="Proteomes" id="UP000464593">
    <property type="component" value="Chromosome"/>
</dbReference>
<keyword evidence="1" id="KW-0547">Nucleotide-binding</keyword>
<proteinExistence type="predicted"/>
<reference evidence="1 2" key="1">
    <citation type="submission" date="2019-05" db="EMBL/GenBank/DDBJ databases">
        <title>Complete genome sequence of Pseudomonas Pseudomonas resinovorans.</title>
        <authorList>
            <person name="Chen H.-P."/>
        </authorList>
    </citation>
    <scope>NUCLEOTIDE SEQUENCE [LARGE SCALE GENOMIC DNA]</scope>
    <source>
        <strain evidence="1 2">TCU-CK1</strain>
    </source>
</reference>
<dbReference type="AlphaFoldDB" id="A0AAE6R9U4"/>
<gene>
    <name evidence="1" type="ORF">TCK1_1100</name>
</gene>
<protein>
    <submittedName>
        <fullName evidence="1">Cytochrome c biogenesis ABC transporter ATP-binding protein CcmA</fullName>
    </submittedName>
</protein>
<organism evidence="1 2">
    <name type="scientific">Pseudomonas monteilii</name>
    <dbReference type="NCBI Taxonomy" id="76759"/>
    <lineage>
        <taxon>Bacteria</taxon>
        <taxon>Pseudomonadati</taxon>
        <taxon>Pseudomonadota</taxon>
        <taxon>Gammaproteobacteria</taxon>
        <taxon>Pseudomonadales</taxon>
        <taxon>Pseudomonadaceae</taxon>
        <taxon>Pseudomonas</taxon>
    </lineage>
</organism>
<accession>A0AAE6R9U4</accession>
<dbReference type="GO" id="GO:0005524">
    <property type="term" value="F:ATP binding"/>
    <property type="evidence" value="ECO:0007669"/>
    <property type="project" value="UniProtKB-KW"/>
</dbReference>
<dbReference type="EMBL" id="CP040324">
    <property type="protein sequence ID" value="QHB26446.1"/>
    <property type="molecule type" value="Genomic_DNA"/>
</dbReference>